<dbReference type="AlphaFoldDB" id="A0A7L5E1W3"/>
<keyword evidence="3" id="KW-1185">Reference proteome</keyword>
<evidence type="ECO:0000259" key="1">
    <source>
        <dbReference type="SMART" id="SM00850"/>
    </source>
</evidence>
<keyword evidence="2" id="KW-0614">Plasmid</keyword>
<protein>
    <submittedName>
        <fullName evidence="2">LytTR family transcriptional regulator</fullName>
    </submittedName>
</protein>
<sequence>MNGTVKVAGIPALDPVSVLYLEGSGNYTIIHFSDGRKHMVAKTLMLVANQLPALIRIHKSYAIATAGITNIRWVGKTINKRVLAVTMRNKVRITASRRKGNAIAPVLAQRTGIVIE</sequence>
<evidence type="ECO:0000313" key="3">
    <source>
        <dbReference type="Proteomes" id="UP000501128"/>
    </source>
</evidence>
<dbReference type="GO" id="GO:0003677">
    <property type="term" value="F:DNA binding"/>
    <property type="evidence" value="ECO:0007669"/>
    <property type="project" value="InterPro"/>
</dbReference>
<dbReference type="KEGG" id="srho:HH216_25005"/>
<organism evidence="2 3">
    <name type="scientific">Spirosoma rhododendri</name>
    <dbReference type="NCBI Taxonomy" id="2728024"/>
    <lineage>
        <taxon>Bacteria</taxon>
        <taxon>Pseudomonadati</taxon>
        <taxon>Bacteroidota</taxon>
        <taxon>Cytophagia</taxon>
        <taxon>Cytophagales</taxon>
        <taxon>Cytophagaceae</taxon>
        <taxon>Spirosoma</taxon>
    </lineage>
</organism>
<dbReference type="EMBL" id="CP051678">
    <property type="protein sequence ID" value="QJD81690.1"/>
    <property type="molecule type" value="Genomic_DNA"/>
</dbReference>
<evidence type="ECO:0000313" key="2">
    <source>
        <dbReference type="EMBL" id="QJD81690.1"/>
    </source>
</evidence>
<dbReference type="Gene3D" id="2.40.50.1020">
    <property type="entry name" value="LytTr DNA-binding domain"/>
    <property type="match status" value="1"/>
</dbReference>
<accession>A0A7L5E1W3</accession>
<dbReference type="InterPro" id="IPR007492">
    <property type="entry name" value="LytTR_DNA-bd_dom"/>
</dbReference>
<feature type="domain" description="HTH LytTR-type" evidence="1">
    <location>
        <begin position="8"/>
        <end position="108"/>
    </location>
</feature>
<dbReference type="Pfam" id="PF04397">
    <property type="entry name" value="LytTR"/>
    <property type="match status" value="1"/>
</dbReference>
<dbReference type="RefSeq" id="WP_169553707.1">
    <property type="nucleotide sequence ID" value="NZ_CP051678.1"/>
</dbReference>
<dbReference type="Proteomes" id="UP000501128">
    <property type="component" value="Plasmid unnamed1"/>
</dbReference>
<name>A0A7L5E1W3_9BACT</name>
<dbReference type="SMART" id="SM00850">
    <property type="entry name" value="LytTR"/>
    <property type="match status" value="1"/>
</dbReference>
<reference evidence="2 3" key="1">
    <citation type="submission" date="2020-04" db="EMBL/GenBank/DDBJ databases">
        <title>Genome sequencing of novel species.</title>
        <authorList>
            <person name="Heo J."/>
            <person name="Kim S.-J."/>
            <person name="Kim J.-S."/>
            <person name="Hong S.-B."/>
            <person name="Kwon S.-W."/>
        </authorList>
    </citation>
    <scope>NUCLEOTIDE SEQUENCE [LARGE SCALE GENOMIC DNA]</scope>
    <source>
        <strain evidence="2 3">CJU-R4</strain>
        <plasmid evidence="2 3">unnamed1</plasmid>
    </source>
</reference>
<gene>
    <name evidence="2" type="ORF">HH216_25005</name>
</gene>
<geneLocation type="plasmid" evidence="2 3">
    <name>unnamed1</name>
</geneLocation>
<proteinExistence type="predicted"/>